<gene>
    <name evidence="1" type="ORF">MM415A02451_0009</name>
    <name evidence="2" type="ORF">MM415B02163_0008</name>
</gene>
<reference evidence="1" key="1">
    <citation type="submission" date="2020-03" db="EMBL/GenBank/DDBJ databases">
        <title>The deep terrestrial virosphere.</title>
        <authorList>
            <person name="Holmfeldt K."/>
            <person name="Nilsson E."/>
            <person name="Simone D."/>
            <person name="Lopez-Fernandez M."/>
            <person name="Wu X."/>
            <person name="de Brujin I."/>
            <person name="Lundin D."/>
            <person name="Andersson A."/>
            <person name="Bertilsson S."/>
            <person name="Dopson M."/>
        </authorList>
    </citation>
    <scope>NUCLEOTIDE SEQUENCE</scope>
    <source>
        <strain evidence="1">MM415A02451</strain>
        <strain evidence="2">MM415B02163</strain>
    </source>
</reference>
<accession>A0A6M3JSY1</accession>
<evidence type="ECO:0000313" key="2">
    <source>
        <dbReference type="EMBL" id="QJA85890.1"/>
    </source>
</evidence>
<sequence>MPTIFEVDGVVSKTLVPPILSCKQCGAITQVQSGTVEVRCRCGKVYKLITVEGKPIHKYNIP</sequence>
<proteinExistence type="predicted"/>
<evidence type="ECO:0000313" key="1">
    <source>
        <dbReference type="EMBL" id="QJA73169.1"/>
    </source>
</evidence>
<dbReference type="EMBL" id="MT142007">
    <property type="protein sequence ID" value="QJA73169.1"/>
    <property type="molecule type" value="Genomic_DNA"/>
</dbReference>
<name>A0A6M3JSY1_9ZZZZ</name>
<protein>
    <submittedName>
        <fullName evidence="1">Uncharacterized protein</fullName>
    </submittedName>
</protein>
<dbReference type="AlphaFoldDB" id="A0A6M3JSY1"/>
<dbReference type="EMBL" id="MT142601">
    <property type="protein sequence ID" value="QJA85890.1"/>
    <property type="molecule type" value="Genomic_DNA"/>
</dbReference>
<organism evidence="1">
    <name type="scientific">viral metagenome</name>
    <dbReference type="NCBI Taxonomy" id="1070528"/>
    <lineage>
        <taxon>unclassified sequences</taxon>
        <taxon>metagenomes</taxon>
        <taxon>organismal metagenomes</taxon>
    </lineage>
</organism>